<keyword evidence="4" id="KW-1185">Reference proteome</keyword>
<feature type="domain" description="EamA" evidence="2">
    <location>
        <begin position="41"/>
        <end position="116"/>
    </location>
</feature>
<sequence>MTNNQVAALLGISALLAAGQTLFKVAALKLKGAGEASADMLALALIPSFWLALVLYGLGTLLWIYILQTVPLSRAYPFMALAFVMVPLLAVAFFAERLNLTYIIGALLIVAGVVVTARA</sequence>
<evidence type="ECO:0000259" key="2">
    <source>
        <dbReference type="Pfam" id="PF00892"/>
    </source>
</evidence>
<keyword evidence="1" id="KW-1133">Transmembrane helix</keyword>
<reference evidence="3 4" key="1">
    <citation type="submission" date="2024-03" db="EMBL/GenBank/DDBJ databases">
        <authorList>
            <person name="Jo J.-H."/>
        </authorList>
    </citation>
    <scope>NUCLEOTIDE SEQUENCE [LARGE SCALE GENOMIC DNA]</scope>
    <source>
        <strain evidence="3 4">AS3R-12</strain>
    </source>
</reference>
<dbReference type="Gene3D" id="1.10.3730.20">
    <property type="match status" value="1"/>
</dbReference>
<feature type="transmembrane region" description="Helical" evidence="1">
    <location>
        <begin position="43"/>
        <end position="64"/>
    </location>
</feature>
<dbReference type="SUPFAM" id="SSF103481">
    <property type="entry name" value="Multidrug resistance efflux transporter EmrE"/>
    <property type="match status" value="1"/>
</dbReference>
<keyword evidence="1" id="KW-0812">Transmembrane</keyword>
<feature type="transmembrane region" description="Helical" evidence="1">
    <location>
        <begin position="100"/>
        <end position="117"/>
    </location>
</feature>
<dbReference type="EMBL" id="JBBHJY010000005">
    <property type="protein sequence ID" value="MEJ6010488.1"/>
    <property type="molecule type" value="Genomic_DNA"/>
</dbReference>
<name>A0ABU8S956_9SPHN</name>
<accession>A0ABU8S956</accession>
<protein>
    <submittedName>
        <fullName evidence="3">EamA family transporter</fullName>
    </submittedName>
</protein>
<dbReference type="InterPro" id="IPR037185">
    <property type="entry name" value="EmrE-like"/>
</dbReference>
<proteinExistence type="predicted"/>
<gene>
    <name evidence="3" type="ORF">WG900_11225</name>
</gene>
<feature type="transmembrane region" description="Helical" evidence="1">
    <location>
        <begin position="76"/>
        <end position="94"/>
    </location>
</feature>
<dbReference type="Proteomes" id="UP001379235">
    <property type="component" value="Unassembled WGS sequence"/>
</dbReference>
<organism evidence="3 4">
    <name type="scientific">Novosphingobium aquae</name>
    <dbReference type="NCBI Taxonomy" id="3133435"/>
    <lineage>
        <taxon>Bacteria</taxon>
        <taxon>Pseudomonadati</taxon>
        <taxon>Pseudomonadota</taxon>
        <taxon>Alphaproteobacteria</taxon>
        <taxon>Sphingomonadales</taxon>
        <taxon>Sphingomonadaceae</taxon>
        <taxon>Novosphingobium</taxon>
    </lineage>
</organism>
<evidence type="ECO:0000256" key="1">
    <source>
        <dbReference type="SAM" id="Phobius"/>
    </source>
</evidence>
<comment type="caution">
    <text evidence="3">The sequence shown here is derived from an EMBL/GenBank/DDBJ whole genome shotgun (WGS) entry which is preliminary data.</text>
</comment>
<keyword evidence="1" id="KW-0472">Membrane</keyword>
<dbReference type="InterPro" id="IPR000620">
    <property type="entry name" value="EamA_dom"/>
</dbReference>
<dbReference type="Pfam" id="PF00892">
    <property type="entry name" value="EamA"/>
    <property type="match status" value="1"/>
</dbReference>
<evidence type="ECO:0000313" key="4">
    <source>
        <dbReference type="Proteomes" id="UP001379235"/>
    </source>
</evidence>
<dbReference type="RefSeq" id="WP_339967161.1">
    <property type="nucleotide sequence ID" value="NZ_JBBHJY010000005.1"/>
</dbReference>
<evidence type="ECO:0000313" key="3">
    <source>
        <dbReference type="EMBL" id="MEJ6010488.1"/>
    </source>
</evidence>